<evidence type="ECO:0000256" key="13">
    <source>
        <dbReference type="RuleBase" id="RU000480"/>
    </source>
</evidence>
<comment type="cofactor">
    <cofactor evidence="1">
        <name>pyridoxal 5'-phosphate</name>
        <dbReference type="ChEBI" id="CHEBI:597326"/>
    </cofactor>
</comment>
<dbReference type="EC" id="2.6.1.1" evidence="13"/>
<dbReference type="PANTHER" id="PTHR11879:SF55">
    <property type="entry name" value="GLUTAMATE OXALOACETATE TRANSAMINASE 1, ISOFORM B"/>
    <property type="match status" value="1"/>
</dbReference>
<evidence type="ECO:0000313" key="15">
    <source>
        <dbReference type="Proteomes" id="UP000829999"/>
    </source>
</evidence>
<keyword evidence="5" id="KW-0963">Cytoplasm</keyword>
<comment type="subunit">
    <text evidence="4 13">Homodimer.</text>
</comment>
<dbReference type="GO" id="GO:0047801">
    <property type="term" value="F:L-cysteine transaminase activity"/>
    <property type="evidence" value="ECO:0007669"/>
    <property type="project" value="UniProtKB-EC"/>
</dbReference>
<evidence type="ECO:0000256" key="8">
    <source>
        <dbReference type="ARBA" id="ARBA00022898"/>
    </source>
</evidence>
<dbReference type="PROSITE" id="PS00105">
    <property type="entry name" value="AA_TRANSFER_CLASS_1"/>
    <property type="match status" value="1"/>
</dbReference>
<dbReference type="CDD" id="cd00609">
    <property type="entry name" value="AAT_like"/>
    <property type="match status" value="1"/>
</dbReference>
<comment type="subcellular location">
    <subcellularLocation>
        <location evidence="2">Cytoplasm</location>
    </subcellularLocation>
</comment>
<evidence type="ECO:0000256" key="11">
    <source>
        <dbReference type="ARBA" id="ARBA00048761"/>
    </source>
</evidence>
<dbReference type="Gene3D" id="3.40.640.10">
    <property type="entry name" value="Type I PLP-dependent aspartate aminotransferase-like (Major domain)"/>
    <property type="match status" value="1"/>
</dbReference>
<dbReference type="AlphaFoldDB" id="A0A9R0EFN9"/>
<dbReference type="GO" id="GO:0030170">
    <property type="term" value="F:pyridoxal phosphate binding"/>
    <property type="evidence" value="ECO:0007669"/>
    <property type="project" value="InterPro"/>
</dbReference>
<dbReference type="InterPro" id="IPR004838">
    <property type="entry name" value="NHTrfase_class1_PyrdxlP-BS"/>
</dbReference>
<evidence type="ECO:0000259" key="14">
    <source>
        <dbReference type="Pfam" id="PF00155"/>
    </source>
</evidence>
<dbReference type="InterPro" id="IPR015421">
    <property type="entry name" value="PyrdxlP-dep_Trfase_major"/>
</dbReference>
<evidence type="ECO:0000256" key="1">
    <source>
        <dbReference type="ARBA" id="ARBA00001933"/>
    </source>
</evidence>
<sequence>MGSRFQTVQQGPPIEVFQLNRMFMEDPHQSKINLSIGAYRDEKGQPWVLPVVRKMEKQMANDETLLHEYLPVLGMEQFSAASTAMLLGEDSPALAAGRAFGVQTLSGTGSLRVGAELLNKQLNYTNFYYSVPTWENHHLVFVNSGFTNPRTYRYWDAKARAIDFDGLIEDLRNAPENSVILLHACAHNPTGCDPSHEQWEKIADVMEERKLFPFFDSAYQGFASGDLDQDAWAVRYFVQRGFELICAQSYAKNFGLYNERVGNLAIVVSDASVVQALKSQLTWIVRGMYSNPPAHGARVVTNVLANKQLFDEWKDHIKAMSSRVTEMREALRAELIKLGTPGNWDHIVKQIGLFSYTGLTQRQVEYLIQEYHIYLLKSGRINVCGLNPSNVQYMARAMHDAITKFPADDDARSKL</sequence>
<evidence type="ECO:0000256" key="4">
    <source>
        <dbReference type="ARBA" id="ARBA00011738"/>
    </source>
</evidence>
<name>A0A9R0EFN9_SPOFR</name>
<comment type="miscellaneous">
    <text evidence="13">In eukaryotes there are cytoplasmic, mitochondrial and chloroplastic isozymes.</text>
</comment>
<dbReference type="Gene3D" id="3.90.1150.10">
    <property type="entry name" value="Aspartate Aminotransferase, domain 1"/>
    <property type="match status" value="1"/>
</dbReference>
<dbReference type="NCBIfam" id="NF006719">
    <property type="entry name" value="PRK09257.1"/>
    <property type="match status" value="1"/>
</dbReference>
<dbReference type="CTD" id="2805"/>
<dbReference type="FunFam" id="3.90.1150.10:FF:000001">
    <property type="entry name" value="Aspartate aminotransferase"/>
    <property type="match status" value="1"/>
</dbReference>
<keyword evidence="6 13" id="KW-0032">Aminotransferase</keyword>
<dbReference type="Pfam" id="PF00155">
    <property type="entry name" value="Aminotran_1_2"/>
    <property type="match status" value="1"/>
</dbReference>
<evidence type="ECO:0000256" key="9">
    <source>
        <dbReference type="ARBA" id="ARBA00036027"/>
    </source>
</evidence>
<dbReference type="InterPro" id="IPR015424">
    <property type="entry name" value="PyrdxlP-dep_Trfase"/>
</dbReference>
<dbReference type="PANTHER" id="PTHR11879">
    <property type="entry name" value="ASPARTATE AMINOTRANSFERASE"/>
    <property type="match status" value="1"/>
</dbReference>
<dbReference type="InterPro" id="IPR015422">
    <property type="entry name" value="PyrdxlP-dep_Trfase_small"/>
</dbReference>
<dbReference type="GO" id="GO:0006532">
    <property type="term" value="P:aspartate biosynthetic process"/>
    <property type="evidence" value="ECO:0007669"/>
    <property type="project" value="TreeGrafter"/>
</dbReference>
<evidence type="ECO:0000256" key="5">
    <source>
        <dbReference type="ARBA" id="ARBA00022490"/>
    </source>
</evidence>
<dbReference type="OrthoDB" id="6752799at2759"/>
<comment type="catalytic activity">
    <reaction evidence="10">
        <text>L-aspartate + 2-oxoglutarate = oxaloacetate + L-glutamate</text>
        <dbReference type="Rhea" id="RHEA:21824"/>
        <dbReference type="ChEBI" id="CHEBI:16452"/>
        <dbReference type="ChEBI" id="CHEBI:16810"/>
        <dbReference type="ChEBI" id="CHEBI:29985"/>
        <dbReference type="ChEBI" id="CHEBI:29991"/>
        <dbReference type="EC" id="2.6.1.1"/>
    </reaction>
    <physiologicalReaction direction="left-to-right" evidence="10">
        <dbReference type="Rhea" id="RHEA:21825"/>
    </physiologicalReaction>
</comment>
<dbReference type="InterPro" id="IPR004839">
    <property type="entry name" value="Aminotransferase_I/II_large"/>
</dbReference>
<dbReference type="PRINTS" id="PR00799">
    <property type="entry name" value="TRANSAMINASE"/>
</dbReference>
<protein>
    <recommendedName>
        <fullName evidence="13">Aspartate aminotransferase</fullName>
        <ecNumber evidence="13">2.6.1.1</ecNumber>
    </recommendedName>
</protein>
<accession>A0A9R0EFN9</accession>
<dbReference type="GO" id="GO:0004069">
    <property type="term" value="F:L-aspartate:2-oxoglutarate aminotransferase activity"/>
    <property type="evidence" value="ECO:0007669"/>
    <property type="project" value="UniProtKB-EC"/>
</dbReference>
<comment type="similarity">
    <text evidence="3">Belongs to the class-I pyridoxal-phosphate-dependent aminotransferase family.</text>
</comment>
<evidence type="ECO:0000256" key="2">
    <source>
        <dbReference type="ARBA" id="ARBA00004496"/>
    </source>
</evidence>
<proteinExistence type="inferred from homology"/>
<keyword evidence="15" id="KW-1185">Reference proteome</keyword>
<comment type="catalytic activity">
    <reaction evidence="11">
        <text>3-sulfino-L-alanine + 2-oxoglutarate = 3-sulfinopyruvate + L-glutamate</text>
        <dbReference type="Rhea" id="RHEA:70295"/>
        <dbReference type="ChEBI" id="CHEBI:16810"/>
        <dbReference type="ChEBI" id="CHEBI:29985"/>
        <dbReference type="ChEBI" id="CHEBI:61085"/>
        <dbReference type="ChEBI" id="CHEBI:140699"/>
    </reaction>
    <physiologicalReaction direction="right-to-left" evidence="11">
        <dbReference type="Rhea" id="RHEA:70297"/>
    </physiologicalReaction>
</comment>
<dbReference type="GO" id="GO:0005829">
    <property type="term" value="C:cytosol"/>
    <property type="evidence" value="ECO:0007669"/>
    <property type="project" value="TreeGrafter"/>
</dbReference>
<dbReference type="FunFam" id="3.40.640.10:FF:000044">
    <property type="entry name" value="Aspartate aminotransferase"/>
    <property type="match status" value="1"/>
</dbReference>
<dbReference type="InterPro" id="IPR000796">
    <property type="entry name" value="Asp_trans"/>
</dbReference>
<comment type="catalytic activity">
    <reaction evidence="9">
        <text>(2S)-2-aminobutanoate + 2-oxoglutarate = 2-oxobutanoate + L-glutamate</text>
        <dbReference type="Rhea" id="RHEA:70223"/>
        <dbReference type="ChEBI" id="CHEBI:16763"/>
        <dbReference type="ChEBI" id="CHEBI:16810"/>
        <dbReference type="ChEBI" id="CHEBI:29985"/>
        <dbReference type="ChEBI" id="CHEBI:74359"/>
    </reaction>
    <physiologicalReaction direction="right-to-left" evidence="9">
        <dbReference type="Rhea" id="RHEA:70225"/>
    </physiologicalReaction>
</comment>
<evidence type="ECO:0000256" key="3">
    <source>
        <dbReference type="ARBA" id="ARBA00007441"/>
    </source>
</evidence>
<feature type="domain" description="Aminotransferase class I/classII large" evidence="14">
    <location>
        <begin position="30"/>
        <end position="397"/>
    </location>
</feature>
<dbReference type="GeneID" id="118263189"/>
<evidence type="ECO:0000256" key="12">
    <source>
        <dbReference type="ARBA" id="ARBA00049350"/>
    </source>
</evidence>
<dbReference type="Proteomes" id="UP000829999">
    <property type="component" value="Chromosome 12"/>
</dbReference>
<evidence type="ECO:0000256" key="7">
    <source>
        <dbReference type="ARBA" id="ARBA00022679"/>
    </source>
</evidence>
<comment type="catalytic activity">
    <reaction evidence="12">
        <text>L-cysteine + 2-oxoglutarate = 2-oxo-3-sulfanylpropanoate + L-glutamate</text>
        <dbReference type="Rhea" id="RHEA:17441"/>
        <dbReference type="ChEBI" id="CHEBI:16810"/>
        <dbReference type="ChEBI" id="CHEBI:29985"/>
        <dbReference type="ChEBI" id="CHEBI:35235"/>
        <dbReference type="ChEBI" id="CHEBI:57678"/>
        <dbReference type="EC" id="2.6.1.3"/>
    </reaction>
    <physiologicalReaction direction="left-to-right" evidence="12">
        <dbReference type="Rhea" id="RHEA:17442"/>
    </physiologicalReaction>
</comment>
<organism evidence="15 16">
    <name type="scientific">Spodoptera frugiperda</name>
    <name type="common">Fall armyworm</name>
    <dbReference type="NCBI Taxonomy" id="7108"/>
    <lineage>
        <taxon>Eukaryota</taxon>
        <taxon>Metazoa</taxon>
        <taxon>Ecdysozoa</taxon>
        <taxon>Arthropoda</taxon>
        <taxon>Hexapoda</taxon>
        <taxon>Insecta</taxon>
        <taxon>Pterygota</taxon>
        <taxon>Neoptera</taxon>
        <taxon>Endopterygota</taxon>
        <taxon>Lepidoptera</taxon>
        <taxon>Glossata</taxon>
        <taxon>Ditrysia</taxon>
        <taxon>Noctuoidea</taxon>
        <taxon>Noctuidae</taxon>
        <taxon>Amphipyrinae</taxon>
        <taxon>Spodoptera</taxon>
    </lineage>
</organism>
<gene>
    <name evidence="16" type="primary">LOC118263189</name>
</gene>
<evidence type="ECO:0000256" key="10">
    <source>
        <dbReference type="ARBA" id="ARBA00048507"/>
    </source>
</evidence>
<keyword evidence="8" id="KW-0663">Pyridoxal phosphate</keyword>
<dbReference type="RefSeq" id="XP_035430924.1">
    <property type="nucleotide sequence ID" value="XM_035575031.2"/>
</dbReference>
<keyword evidence="7 13" id="KW-0808">Transferase</keyword>
<evidence type="ECO:0000256" key="6">
    <source>
        <dbReference type="ARBA" id="ARBA00022576"/>
    </source>
</evidence>
<reference evidence="16" key="1">
    <citation type="submission" date="2025-08" db="UniProtKB">
        <authorList>
            <consortium name="RefSeq"/>
        </authorList>
    </citation>
    <scope>IDENTIFICATION</scope>
    <source>
        <tissue evidence="16">Whole larval tissue</tissue>
    </source>
</reference>
<evidence type="ECO:0000313" key="16">
    <source>
        <dbReference type="RefSeq" id="XP_035430924.1"/>
    </source>
</evidence>
<dbReference type="SUPFAM" id="SSF53383">
    <property type="entry name" value="PLP-dependent transferases"/>
    <property type="match status" value="1"/>
</dbReference>